<accession>A0AAE7T2B9</accession>
<dbReference type="EMBL" id="MT980837">
    <property type="protein sequence ID" value="QOI66144.1"/>
    <property type="molecule type" value="Genomic_DNA"/>
</dbReference>
<sequence>MEEIKMYAIRWKGKASDYGYEVMNVIEEIVKTCMECCEGDVYTGYSISGGLKFETVKINIVTLGKEKADSMVEWFKDRVGMEMEVKEIQISPLPFED</sequence>
<protein>
    <submittedName>
        <fullName evidence="1">Uncharacterized protein</fullName>
    </submittedName>
</protein>
<proteinExistence type="predicted"/>
<reference evidence="1 2" key="1">
    <citation type="submission" date="2020-09" db="EMBL/GenBank/DDBJ databases">
        <title>Temperate bacteriophages infecting mucin-degrading bacterium Ruminococcus gnavus from the human gut.</title>
        <authorList>
            <person name="Khokhlova E.V."/>
            <person name="Shkoporov A.N."/>
            <person name="Draper L.A."/>
            <person name="Kingston A.R."/>
            <person name="Forde A."/>
            <person name="Ross R.P."/>
            <person name="Hill C."/>
        </authorList>
    </citation>
    <scope>NUCLEOTIDE SEQUENCE [LARGE SCALE GENOMIC DNA]</scope>
</reference>
<organism evidence="1 2">
    <name type="scientific">Ruminococcus phage phiRg507T2_3</name>
    <dbReference type="NCBI Taxonomy" id="2772518"/>
    <lineage>
        <taxon>Viruses</taxon>
        <taxon>Duplodnaviria</taxon>
        <taxon>Heunggongvirae</taxon>
        <taxon>Uroviricota</taxon>
        <taxon>Caudoviricetes</taxon>
        <taxon>Munstervirinae</taxon>
        <taxon>Ahaonvirus</taxon>
        <taxon>Ahaonvirus 507T23</taxon>
    </lineage>
</organism>
<keyword evidence="2" id="KW-1185">Reference proteome</keyword>
<name>A0AAE7T2B9_9CAUD</name>
<gene>
    <name evidence="1" type="primary">gp56</name>
</gene>
<evidence type="ECO:0000313" key="2">
    <source>
        <dbReference type="Proteomes" id="UP000827187"/>
    </source>
</evidence>
<dbReference type="Proteomes" id="UP000827187">
    <property type="component" value="Segment"/>
</dbReference>
<evidence type="ECO:0000313" key="1">
    <source>
        <dbReference type="EMBL" id="QOI66144.1"/>
    </source>
</evidence>